<evidence type="ECO:0000313" key="2">
    <source>
        <dbReference type="EMBL" id="GCE22334.1"/>
    </source>
</evidence>
<dbReference type="AlphaFoldDB" id="A0A402ATB2"/>
<dbReference type="Gene3D" id="3.90.850.10">
    <property type="entry name" value="Fumarylacetoacetase-like, C-terminal domain"/>
    <property type="match status" value="1"/>
</dbReference>
<dbReference type="Proteomes" id="UP000287188">
    <property type="component" value="Unassembled WGS sequence"/>
</dbReference>
<name>A0A402ATB2_9CHLR</name>
<accession>A0A402ATB2</accession>
<dbReference type="PANTHER" id="PTHR43211">
    <property type="entry name" value="FUMARYLACETOACETATE HYDROLASE"/>
    <property type="match status" value="1"/>
</dbReference>
<proteinExistence type="predicted"/>
<keyword evidence="3" id="KW-1185">Reference proteome</keyword>
<dbReference type="OrthoDB" id="9805307at2"/>
<dbReference type="InterPro" id="IPR036663">
    <property type="entry name" value="Fumarylacetoacetase_C_sf"/>
</dbReference>
<evidence type="ECO:0000259" key="1">
    <source>
        <dbReference type="Pfam" id="PF01557"/>
    </source>
</evidence>
<evidence type="ECO:0000313" key="3">
    <source>
        <dbReference type="Proteomes" id="UP000287188"/>
    </source>
</evidence>
<dbReference type="InterPro" id="IPR011234">
    <property type="entry name" value="Fumarylacetoacetase-like_C"/>
</dbReference>
<organism evidence="2 3">
    <name type="scientific">Dictyobacter kobayashii</name>
    <dbReference type="NCBI Taxonomy" id="2014872"/>
    <lineage>
        <taxon>Bacteria</taxon>
        <taxon>Bacillati</taxon>
        <taxon>Chloroflexota</taxon>
        <taxon>Ktedonobacteria</taxon>
        <taxon>Ktedonobacterales</taxon>
        <taxon>Dictyobacteraceae</taxon>
        <taxon>Dictyobacter</taxon>
    </lineage>
</organism>
<dbReference type="PANTHER" id="PTHR43211:SF1">
    <property type="entry name" value="BLL6422 PROTEIN"/>
    <property type="match status" value="1"/>
</dbReference>
<sequence length="298" mass="33162">MKLVTVRTAHDITYAGVVRGEEVLLLHYPNLLRLLQDPAGLQQARQVLESNNKPGLPLSTLTLMTPVPNPPTLRDFYAFEQHVKAGRAKRGLDMIPEWYEFPTFYFSNTSELYGHNEPIPYPVGSQELDIELEIACVIGREGKNISVDEAAGYIAGYTIMNDWSARDFQRQDMKLNLGPGKGKDFATSLGPWLVTPDELAGYRTGSGSSERYDLTMLARVDGQEISRGNFNQIYYSFPQLIAYASRNARLRPGDILGSGTVGTGCLLEIGTQVHPWLQRGETIELEISGIGVLRNRIV</sequence>
<gene>
    <name evidence="2" type="ORF">KDK_61340</name>
</gene>
<dbReference type="SUPFAM" id="SSF56529">
    <property type="entry name" value="FAH"/>
    <property type="match status" value="1"/>
</dbReference>
<dbReference type="GO" id="GO:0003824">
    <property type="term" value="F:catalytic activity"/>
    <property type="evidence" value="ECO:0007669"/>
    <property type="project" value="InterPro"/>
</dbReference>
<dbReference type="Pfam" id="PF01557">
    <property type="entry name" value="FAA_hydrolase"/>
    <property type="match status" value="1"/>
</dbReference>
<dbReference type="EMBL" id="BIFS01000002">
    <property type="protein sequence ID" value="GCE22334.1"/>
    <property type="molecule type" value="Genomic_DNA"/>
</dbReference>
<reference evidence="3" key="1">
    <citation type="submission" date="2018-12" db="EMBL/GenBank/DDBJ databases">
        <title>Tengunoibacter tsumagoiensis gen. nov., sp. nov., Dictyobacter kobayashii sp. nov., D. alpinus sp. nov., and D. joshuensis sp. nov. and description of Dictyobacteraceae fam. nov. within the order Ktedonobacterales isolated from Tengu-no-mugimeshi.</title>
        <authorList>
            <person name="Wang C.M."/>
            <person name="Zheng Y."/>
            <person name="Sakai Y."/>
            <person name="Toyoda A."/>
            <person name="Minakuchi Y."/>
            <person name="Abe K."/>
            <person name="Yokota A."/>
            <person name="Yabe S."/>
        </authorList>
    </citation>
    <scope>NUCLEOTIDE SEQUENCE [LARGE SCALE GENOMIC DNA]</scope>
    <source>
        <strain evidence="3">Uno11</strain>
    </source>
</reference>
<dbReference type="RefSeq" id="WP_126555028.1">
    <property type="nucleotide sequence ID" value="NZ_BIFS01000002.1"/>
</dbReference>
<comment type="caution">
    <text evidence="2">The sequence shown here is derived from an EMBL/GenBank/DDBJ whole genome shotgun (WGS) entry which is preliminary data.</text>
</comment>
<protein>
    <submittedName>
        <fullName evidence="2">Fumarylacetoacetase</fullName>
    </submittedName>
</protein>
<feature type="domain" description="Fumarylacetoacetase-like C-terminal" evidence="1">
    <location>
        <begin position="74"/>
        <end position="298"/>
    </location>
</feature>